<dbReference type="GeneID" id="78287136"/>
<evidence type="ECO:0008006" key="3">
    <source>
        <dbReference type="Google" id="ProtNLM"/>
    </source>
</evidence>
<accession>A0A1I0BFB4</accession>
<dbReference type="RefSeq" id="WP_244881230.1">
    <property type="nucleotide sequence ID" value="NZ_FOIN01000001.1"/>
</dbReference>
<organism evidence="1 2">
    <name type="scientific">Thomasclavelia cocleata</name>
    <dbReference type="NCBI Taxonomy" id="69824"/>
    <lineage>
        <taxon>Bacteria</taxon>
        <taxon>Bacillati</taxon>
        <taxon>Bacillota</taxon>
        <taxon>Erysipelotrichia</taxon>
        <taxon>Erysipelotrichales</taxon>
        <taxon>Coprobacillaceae</taxon>
        <taxon>Thomasclavelia</taxon>
    </lineage>
</organism>
<keyword evidence="2" id="KW-1185">Reference proteome</keyword>
<dbReference type="AlphaFoldDB" id="A0A1I0BFB4"/>
<evidence type="ECO:0000313" key="2">
    <source>
        <dbReference type="Proteomes" id="UP000198558"/>
    </source>
</evidence>
<gene>
    <name evidence="1" type="ORF">SAMN04489758_10189</name>
</gene>
<proteinExistence type="predicted"/>
<dbReference type="EMBL" id="FOIN01000001">
    <property type="protein sequence ID" value="SET05198.1"/>
    <property type="molecule type" value="Genomic_DNA"/>
</dbReference>
<name>A0A1I0BFB4_9FIRM</name>
<reference evidence="2" key="1">
    <citation type="submission" date="2016-10" db="EMBL/GenBank/DDBJ databases">
        <authorList>
            <person name="Varghese N."/>
            <person name="Submissions S."/>
        </authorList>
    </citation>
    <scope>NUCLEOTIDE SEQUENCE [LARGE SCALE GENOMIC DNA]</scope>
    <source>
        <strain evidence="2">DSM 1551</strain>
    </source>
</reference>
<protein>
    <recommendedName>
        <fullName evidence="3">Nucleoid-associated protein</fullName>
    </recommendedName>
</protein>
<evidence type="ECO:0000313" key="1">
    <source>
        <dbReference type="EMBL" id="SET05198.1"/>
    </source>
</evidence>
<dbReference type="Proteomes" id="UP000198558">
    <property type="component" value="Unassembled WGS sequence"/>
</dbReference>
<sequence>MAFEVDIVFKNKEEMEKIKILNRTVIIEKITIHNLNMEEGQTNYSKGLIDLSQNNTDYYDTKVSKCLDSDQIKEIIISEEHHLLNSAKVMSESDLAFIQESQRIANDWFYLCKQIEEMPNFDLMFAQCNINGIKHLLILKLNYKTQPVCIVEDDIYKIVTRQVVPTKGGQVDEAVIINIEEDKLSIIEKKFKIDGKPGYYLNEQYIKGEPKLTDKQKLKILISVVKKINRDYGVVDEDILAALHKTILELTMDDGILNIYKATSSLFNNDYEANNEAELLLTDMGILDGDVICNIKSLDKMSRCKLKLNDDRIVELDLEDYVEGIDIKTIPDTNGKKQIIIKNIDDITVT</sequence>